<proteinExistence type="predicted"/>
<gene>
    <name evidence="5" type="ORF">HHT355_1688</name>
</gene>
<dbReference type="InterPro" id="IPR009057">
    <property type="entry name" value="Homeodomain-like_sf"/>
</dbReference>
<dbReference type="InterPro" id="IPR037923">
    <property type="entry name" value="HTH-like"/>
</dbReference>
<dbReference type="PANTHER" id="PTHR43280">
    <property type="entry name" value="ARAC-FAMILY TRANSCRIPTIONAL REGULATOR"/>
    <property type="match status" value="1"/>
</dbReference>
<evidence type="ECO:0000256" key="3">
    <source>
        <dbReference type="ARBA" id="ARBA00023163"/>
    </source>
</evidence>
<dbReference type="PANTHER" id="PTHR43280:SF2">
    <property type="entry name" value="HTH-TYPE TRANSCRIPTIONAL REGULATOR EXSA"/>
    <property type="match status" value="1"/>
</dbReference>
<dbReference type="SUPFAM" id="SSF51215">
    <property type="entry name" value="Regulatory protein AraC"/>
    <property type="match status" value="1"/>
</dbReference>
<evidence type="ECO:0000256" key="1">
    <source>
        <dbReference type="ARBA" id="ARBA00023015"/>
    </source>
</evidence>
<dbReference type="RefSeq" id="WP_103202994.1">
    <property type="nucleotide sequence ID" value="NZ_CVTD020000017.1"/>
</dbReference>
<dbReference type="PROSITE" id="PS01124">
    <property type="entry name" value="HTH_ARAC_FAMILY_2"/>
    <property type="match status" value="1"/>
</dbReference>
<feature type="domain" description="HTH araC/xylS-type" evidence="4">
    <location>
        <begin position="165"/>
        <end position="263"/>
    </location>
</feature>
<dbReference type="Gene3D" id="1.10.10.60">
    <property type="entry name" value="Homeodomain-like"/>
    <property type="match status" value="2"/>
</dbReference>
<dbReference type="PROSITE" id="PS00041">
    <property type="entry name" value="HTH_ARAC_FAMILY_1"/>
    <property type="match status" value="1"/>
</dbReference>
<dbReference type="OrthoDB" id="625043at2"/>
<evidence type="ECO:0000256" key="2">
    <source>
        <dbReference type="ARBA" id="ARBA00023125"/>
    </source>
</evidence>
<sequence>MSNFDYLDDINVTVDYFNHRICTPNWEIEDGVIDFVDITYIISGQAEYTIDGTRYIVSSGDLICIPSGSKRSAVSIPDALMECYSVNGKIFNINGEDVTLPLPLIRNIGLHKDIINLYNDLNTIWTLKDPGYKLRAKGIYLMILQRYFQIIIYQRDTSIMDTRIKKVLHYMSNHYNEPLTVQKMASMFNLSDMYFGNLFKQETGMSFRNFLTLIRMNRAEEMLYSGEYKIHEIADACGFNDVFYFSRVFKKFRGISPSDAIRKNKQKNGIYEDSV</sequence>
<dbReference type="Gene3D" id="2.60.120.10">
    <property type="entry name" value="Jelly Rolls"/>
    <property type="match status" value="1"/>
</dbReference>
<dbReference type="InterPro" id="IPR018060">
    <property type="entry name" value="HTH_AraC"/>
</dbReference>
<dbReference type="Proteomes" id="UP000236497">
    <property type="component" value="Unassembled WGS sequence"/>
</dbReference>
<dbReference type="InterPro" id="IPR014710">
    <property type="entry name" value="RmlC-like_jellyroll"/>
</dbReference>
<dbReference type="GO" id="GO:0003700">
    <property type="term" value="F:DNA-binding transcription factor activity"/>
    <property type="evidence" value="ECO:0007669"/>
    <property type="project" value="InterPro"/>
</dbReference>
<name>A0A0H5SX14_HERHM</name>
<keyword evidence="1" id="KW-0805">Transcription regulation</keyword>
<evidence type="ECO:0000313" key="5">
    <source>
        <dbReference type="EMBL" id="CRZ34888.1"/>
    </source>
</evidence>
<dbReference type="SMART" id="SM00342">
    <property type="entry name" value="HTH_ARAC"/>
    <property type="match status" value="1"/>
</dbReference>
<dbReference type="Pfam" id="PF12833">
    <property type="entry name" value="HTH_18"/>
    <property type="match status" value="1"/>
</dbReference>
<dbReference type="SUPFAM" id="SSF46689">
    <property type="entry name" value="Homeodomain-like"/>
    <property type="match status" value="2"/>
</dbReference>
<accession>A0A0H5SX14</accession>
<organism evidence="5 6">
    <name type="scientific">Herbinix hemicellulosilytica</name>
    <dbReference type="NCBI Taxonomy" id="1564487"/>
    <lineage>
        <taxon>Bacteria</taxon>
        <taxon>Bacillati</taxon>
        <taxon>Bacillota</taxon>
        <taxon>Clostridia</taxon>
        <taxon>Lachnospirales</taxon>
        <taxon>Lachnospiraceae</taxon>
        <taxon>Herbinix</taxon>
    </lineage>
</organism>
<dbReference type="Pfam" id="PF02311">
    <property type="entry name" value="AraC_binding"/>
    <property type="match status" value="1"/>
</dbReference>
<dbReference type="GO" id="GO:0043565">
    <property type="term" value="F:sequence-specific DNA binding"/>
    <property type="evidence" value="ECO:0007669"/>
    <property type="project" value="InterPro"/>
</dbReference>
<evidence type="ECO:0000313" key="6">
    <source>
        <dbReference type="Proteomes" id="UP000236497"/>
    </source>
</evidence>
<keyword evidence="3" id="KW-0804">Transcription</keyword>
<evidence type="ECO:0000259" key="4">
    <source>
        <dbReference type="PROSITE" id="PS01124"/>
    </source>
</evidence>
<dbReference type="AlphaFoldDB" id="A0A0H5SX14"/>
<keyword evidence="6" id="KW-1185">Reference proteome</keyword>
<reference evidence="5 6" key="1">
    <citation type="submission" date="2015-06" db="EMBL/GenBank/DDBJ databases">
        <authorList>
            <person name="Wibberg Daniel"/>
        </authorList>
    </citation>
    <scope>NUCLEOTIDE SEQUENCE [LARGE SCALE GENOMIC DNA]</scope>
    <source>
        <strain evidence="5 6">T3/55T</strain>
    </source>
</reference>
<dbReference type="InterPro" id="IPR003313">
    <property type="entry name" value="AraC-bd"/>
</dbReference>
<protein>
    <recommendedName>
        <fullName evidence="4">HTH araC/xylS-type domain-containing protein</fullName>
    </recommendedName>
</protein>
<keyword evidence="2" id="KW-0238">DNA-binding</keyword>
<dbReference type="InterPro" id="IPR018062">
    <property type="entry name" value="HTH_AraC-typ_CS"/>
</dbReference>
<dbReference type="EMBL" id="CVTD020000017">
    <property type="protein sequence ID" value="CRZ34888.1"/>
    <property type="molecule type" value="Genomic_DNA"/>
</dbReference>